<keyword evidence="1" id="KW-0732">Signal</keyword>
<reference evidence="2" key="2">
    <citation type="journal article" date="2015" name="Fish Shellfish Immunol.">
        <title>Early steps in the European eel (Anguilla anguilla)-Vibrio vulnificus interaction in the gills: Role of the RtxA13 toxin.</title>
        <authorList>
            <person name="Callol A."/>
            <person name="Pajuelo D."/>
            <person name="Ebbesson L."/>
            <person name="Teles M."/>
            <person name="MacKenzie S."/>
            <person name="Amaro C."/>
        </authorList>
    </citation>
    <scope>NUCLEOTIDE SEQUENCE</scope>
</reference>
<feature type="signal peptide" evidence="1">
    <location>
        <begin position="1"/>
        <end position="16"/>
    </location>
</feature>
<accession>A0A0E9XVM7</accession>
<reference evidence="2" key="1">
    <citation type="submission" date="2014-11" db="EMBL/GenBank/DDBJ databases">
        <authorList>
            <person name="Amaro Gonzalez C."/>
        </authorList>
    </citation>
    <scope>NUCLEOTIDE SEQUENCE</scope>
</reference>
<dbReference type="AlphaFoldDB" id="A0A0E9XVM7"/>
<feature type="chain" id="PRO_5002435235" evidence="1">
    <location>
        <begin position="17"/>
        <end position="85"/>
    </location>
</feature>
<organism evidence="2">
    <name type="scientific">Anguilla anguilla</name>
    <name type="common">European freshwater eel</name>
    <name type="synonym">Muraena anguilla</name>
    <dbReference type="NCBI Taxonomy" id="7936"/>
    <lineage>
        <taxon>Eukaryota</taxon>
        <taxon>Metazoa</taxon>
        <taxon>Chordata</taxon>
        <taxon>Craniata</taxon>
        <taxon>Vertebrata</taxon>
        <taxon>Euteleostomi</taxon>
        <taxon>Actinopterygii</taxon>
        <taxon>Neopterygii</taxon>
        <taxon>Teleostei</taxon>
        <taxon>Anguilliformes</taxon>
        <taxon>Anguillidae</taxon>
        <taxon>Anguilla</taxon>
    </lineage>
</organism>
<name>A0A0E9XVM7_ANGAN</name>
<protein>
    <submittedName>
        <fullName evidence="2">Uncharacterized protein</fullName>
    </submittedName>
</protein>
<evidence type="ECO:0000313" key="2">
    <source>
        <dbReference type="EMBL" id="JAI06768.1"/>
    </source>
</evidence>
<evidence type="ECO:0000256" key="1">
    <source>
        <dbReference type="SAM" id="SignalP"/>
    </source>
</evidence>
<dbReference type="EMBL" id="GBXM01001810">
    <property type="protein sequence ID" value="JAI06768.1"/>
    <property type="molecule type" value="Transcribed_RNA"/>
</dbReference>
<proteinExistence type="predicted"/>
<sequence>MKGVTVILLTAVLALGRCEHHEHTLENVALKGKAVQSSTYGSAYARRAIMETAMVTTIMDPVAILRVKLTPGGEWTCWVCTEYPQ</sequence>